<dbReference type="Gene3D" id="1.20.58.1250">
    <property type="entry name" value="Tubulin Binding Cofactor C, N-terminal domain"/>
    <property type="match status" value="1"/>
</dbReference>
<dbReference type="InterPro" id="IPR027684">
    <property type="entry name" value="TBCC"/>
</dbReference>
<keyword evidence="14" id="KW-1185">Reference proteome</keyword>
<evidence type="ECO:0000256" key="3">
    <source>
        <dbReference type="ARBA" id="ARBA00022490"/>
    </source>
</evidence>
<evidence type="ECO:0000256" key="2">
    <source>
        <dbReference type="ARBA" id="ARBA00008848"/>
    </source>
</evidence>
<keyword evidence="4" id="KW-0597">Phosphoprotein</keyword>
<evidence type="ECO:0000256" key="9">
    <source>
        <dbReference type="ARBA" id="ARBA00067872"/>
    </source>
</evidence>
<sequence length="373" mass="40689">MNRPLSERRSSGTGEKMEAATAELGPAATGGGVAPLGPRAAAVVPERLQRREAERQREAERRRQEKAAQAVQEEQSGFFAAAFSRERAAIEALLGPGPGQAAEEEEDAAGQPEALEEAAARLQGLQKLLTDSVRFLAPYEVRQAQEALSRLQGSLTAKRQQLQPKKRFAFRARRKEAESAPPPASAARLPAVSAPAGQLPAEGEGSGPPLCGFSRAEAQTLELGPSELLQRDVLLADLSDCRVLLRGNPNTLRVRDCRGCTVLCGPVSTSVLVDGCSDCLLVLACQQLRTHRTRDTRIYVQVTSRAMVEDCSGVRFAPYTWSYPGIEGDYESSGLDRGRNNWNLVDDFDWLARDEPSPNWSVIPEQDRITQWD</sequence>
<evidence type="ECO:0000259" key="12">
    <source>
        <dbReference type="PROSITE" id="PS51329"/>
    </source>
</evidence>
<comment type="caution">
    <text evidence="13">The sequence shown here is derived from an EMBL/GenBank/DDBJ whole genome shotgun (WGS) entry which is preliminary data.</text>
</comment>
<dbReference type="InterPro" id="IPR006599">
    <property type="entry name" value="CARP_motif"/>
</dbReference>
<reference evidence="13 14" key="1">
    <citation type="submission" date="2019-04" db="EMBL/GenBank/DDBJ databases">
        <title>Draft genome of the big-headed turtle Platysternon megacephalum.</title>
        <authorList>
            <person name="Gong S."/>
        </authorList>
    </citation>
    <scope>NUCLEOTIDE SEQUENCE [LARGE SCALE GENOMIC DNA]</scope>
    <source>
        <strain evidence="13">DO16091913</strain>
        <tissue evidence="13">Muscle</tissue>
    </source>
</reference>
<dbReference type="STRING" id="55544.A0A4D9E4I0"/>
<evidence type="ECO:0000313" key="14">
    <source>
        <dbReference type="Proteomes" id="UP000297703"/>
    </source>
</evidence>
<dbReference type="FunFam" id="2.160.20.70:FF:000007">
    <property type="entry name" value="tubulin-specific chaperone C"/>
    <property type="match status" value="1"/>
</dbReference>
<feature type="region of interest" description="Disordered" evidence="11">
    <location>
        <begin position="171"/>
        <end position="210"/>
    </location>
</feature>
<dbReference type="FunFam" id="1.20.58.1250:FF:000001">
    <property type="entry name" value="Tubulin-specific chaperone C"/>
    <property type="match status" value="1"/>
</dbReference>
<feature type="region of interest" description="Disordered" evidence="11">
    <location>
        <begin position="1"/>
        <end position="73"/>
    </location>
</feature>
<dbReference type="AlphaFoldDB" id="A0A4D9E4I0"/>
<feature type="region of interest" description="Disordered" evidence="11">
    <location>
        <begin position="92"/>
        <end position="112"/>
    </location>
</feature>
<dbReference type="PANTHER" id="PTHR15139:SF0">
    <property type="entry name" value="TUBULIN-SPECIFIC CHAPERONE C"/>
    <property type="match status" value="1"/>
</dbReference>
<dbReference type="InterPro" id="IPR038397">
    <property type="entry name" value="TBCC_N_sf"/>
</dbReference>
<feature type="domain" description="C-CAP/cofactor C-like" evidence="12">
    <location>
        <begin position="190"/>
        <end position="350"/>
    </location>
</feature>
<dbReference type="InterPro" id="IPR016098">
    <property type="entry name" value="CAP/MinC_C"/>
</dbReference>
<comment type="function">
    <text evidence="8">Tubulin-folding protein; involved in the final step of the tubulin folding pathway.</text>
</comment>
<comment type="subunit">
    <text evidence="7">Supercomplex made of cofactors A to E. Cofactors A and D function by capturing and stabilizing tubulin in a quasi-native conformation. Cofactor E binds to the cofactor D-tubulin complex; interaction with cofactor C then causes the release of tubulin polypeptides that are committed to the native state.</text>
</comment>
<dbReference type="GO" id="GO:0007023">
    <property type="term" value="P:post-chaperonin tubulin folding pathway"/>
    <property type="evidence" value="ECO:0007669"/>
    <property type="project" value="InterPro"/>
</dbReference>
<evidence type="ECO:0000256" key="5">
    <source>
        <dbReference type="ARBA" id="ARBA00022990"/>
    </source>
</evidence>
<accession>A0A4D9E4I0</accession>
<evidence type="ECO:0000256" key="6">
    <source>
        <dbReference type="ARBA" id="ARBA00023186"/>
    </source>
</evidence>
<comment type="subcellular location">
    <subcellularLocation>
        <location evidence="1">Cytoplasm</location>
    </subcellularLocation>
</comment>
<gene>
    <name evidence="13" type="ORF">DR999_PMT14597</name>
</gene>
<name>A0A4D9E4I0_9SAUR</name>
<dbReference type="Pfam" id="PF16752">
    <property type="entry name" value="TBCC_N"/>
    <property type="match status" value="1"/>
</dbReference>
<evidence type="ECO:0000313" key="13">
    <source>
        <dbReference type="EMBL" id="TFK03042.1"/>
    </source>
</evidence>
<evidence type="ECO:0000256" key="4">
    <source>
        <dbReference type="ARBA" id="ARBA00022553"/>
    </source>
</evidence>
<dbReference type="GO" id="GO:0015631">
    <property type="term" value="F:tubulin binding"/>
    <property type="evidence" value="ECO:0007669"/>
    <property type="project" value="InterPro"/>
</dbReference>
<proteinExistence type="inferred from homology"/>
<reference evidence="13 14" key="2">
    <citation type="submission" date="2019-04" db="EMBL/GenBank/DDBJ databases">
        <title>The genome sequence of big-headed turtle.</title>
        <authorList>
            <person name="Gong S."/>
        </authorList>
    </citation>
    <scope>NUCLEOTIDE SEQUENCE [LARGE SCALE GENOMIC DNA]</scope>
    <source>
        <strain evidence="13">DO16091913</strain>
        <tissue evidence="13">Muscle</tissue>
    </source>
</reference>
<dbReference type="EMBL" id="QXTE01000169">
    <property type="protein sequence ID" value="TFK03042.1"/>
    <property type="molecule type" value="Genomic_DNA"/>
</dbReference>
<dbReference type="OrthoDB" id="194775at2759"/>
<keyword evidence="6" id="KW-0143">Chaperone</keyword>
<evidence type="ECO:0000256" key="8">
    <source>
        <dbReference type="ARBA" id="ARBA00058607"/>
    </source>
</evidence>
<dbReference type="PROSITE" id="PS51329">
    <property type="entry name" value="C_CAP_COFACTOR_C"/>
    <property type="match status" value="1"/>
</dbReference>
<evidence type="ECO:0000256" key="1">
    <source>
        <dbReference type="ARBA" id="ARBA00004496"/>
    </source>
</evidence>
<keyword evidence="5" id="KW-0007">Acetylation</keyword>
<protein>
    <recommendedName>
        <fullName evidence="9">Tubulin-specific chaperone C</fullName>
    </recommendedName>
    <alternativeName>
        <fullName evidence="10">Tubulin-folding cofactor C</fullName>
    </alternativeName>
</protein>
<evidence type="ECO:0000256" key="7">
    <source>
        <dbReference type="ARBA" id="ARBA00026055"/>
    </source>
</evidence>
<dbReference type="Gene3D" id="2.160.20.70">
    <property type="match status" value="1"/>
</dbReference>
<dbReference type="InterPro" id="IPR031925">
    <property type="entry name" value="TBCC_N"/>
</dbReference>
<organism evidence="13 14">
    <name type="scientific">Platysternon megacephalum</name>
    <name type="common">big-headed turtle</name>
    <dbReference type="NCBI Taxonomy" id="55544"/>
    <lineage>
        <taxon>Eukaryota</taxon>
        <taxon>Metazoa</taxon>
        <taxon>Chordata</taxon>
        <taxon>Craniata</taxon>
        <taxon>Vertebrata</taxon>
        <taxon>Euteleostomi</taxon>
        <taxon>Archelosauria</taxon>
        <taxon>Testudinata</taxon>
        <taxon>Testudines</taxon>
        <taxon>Cryptodira</taxon>
        <taxon>Durocryptodira</taxon>
        <taxon>Testudinoidea</taxon>
        <taxon>Platysternidae</taxon>
        <taxon>Platysternon</taxon>
    </lineage>
</organism>
<feature type="compositionally biased region" description="Basic and acidic residues" evidence="11">
    <location>
        <begin position="47"/>
        <end position="66"/>
    </location>
</feature>
<feature type="compositionally biased region" description="Basic and acidic residues" evidence="11">
    <location>
        <begin position="1"/>
        <end position="18"/>
    </location>
</feature>
<evidence type="ECO:0000256" key="11">
    <source>
        <dbReference type="SAM" id="MobiDB-lite"/>
    </source>
</evidence>
<dbReference type="GO" id="GO:0005829">
    <property type="term" value="C:cytosol"/>
    <property type="evidence" value="ECO:0007669"/>
    <property type="project" value="UniProtKB-ARBA"/>
</dbReference>
<keyword evidence="3" id="KW-0963">Cytoplasm</keyword>
<dbReference type="GO" id="GO:0007021">
    <property type="term" value="P:tubulin complex assembly"/>
    <property type="evidence" value="ECO:0007669"/>
    <property type="project" value="TreeGrafter"/>
</dbReference>
<dbReference type="InterPro" id="IPR017901">
    <property type="entry name" value="C-CAP_CF_C-like"/>
</dbReference>
<evidence type="ECO:0000256" key="10">
    <source>
        <dbReference type="ARBA" id="ARBA00079876"/>
    </source>
</evidence>
<feature type="compositionally biased region" description="Low complexity" evidence="11">
    <location>
        <begin position="185"/>
        <end position="196"/>
    </location>
</feature>
<dbReference type="SMART" id="SM00673">
    <property type="entry name" value="CARP"/>
    <property type="match status" value="2"/>
</dbReference>
<dbReference type="InterPro" id="IPR012945">
    <property type="entry name" value="Tubulin-bd_cofactor_C_dom"/>
</dbReference>
<dbReference type="PANTHER" id="PTHR15139">
    <property type="entry name" value="TUBULIN FOLDING COFACTOR C"/>
    <property type="match status" value="1"/>
</dbReference>
<dbReference type="Pfam" id="PF07986">
    <property type="entry name" value="TBCC"/>
    <property type="match status" value="1"/>
</dbReference>
<comment type="similarity">
    <text evidence="2">Belongs to the TBCC family.</text>
</comment>
<dbReference type="Proteomes" id="UP000297703">
    <property type="component" value="Unassembled WGS sequence"/>
</dbReference>